<dbReference type="Proteomes" id="UP000600139">
    <property type="component" value="Unassembled WGS sequence"/>
</dbReference>
<evidence type="ECO:0000313" key="3">
    <source>
        <dbReference type="Proteomes" id="UP000600139"/>
    </source>
</evidence>
<dbReference type="EMBL" id="JAENIK010000011">
    <property type="protein sequence ID" value="MBK1816446.1"/>
    <property type="molecule type" value="Genomic_DNA"/>
</dbReference>
<name>A0A934R3L9_9BACT</name>
<protein>
    <submittedName>
        <fullName evidence="2">Uncharacterized protein</fullName>
    </submittedName>
</protein>
<keyword evidence="1" id="KW-0472">Membrane</keyword>
<comment type="caution">
    <text evidence="2">The sequence shown here is derived from an EMBL/GenBank/DDBJ whole genome shotgun (WGS) entry which is preliminary data.</text>
</comment>
<feature type="transmembrane region" description="Helical" evidence="1">
    <location>
        <begin position="73"/>
        <end position="102"/>
    </location>
</feature>
<accession>A0A934R3L9</accession>
<feature type="transmembrane region" description="Helical" evidence="1">
    <location>
        <begin position="43"/>
        <end position="61"/>
    </location>
</feature>
<reference evidence="2" key="1">
    <citation type="submission" date="2021-01" db="EMBL/GenBank/DDBJ databases">
        <title>Modified the classification status of verrucomicrobia.</title>
        <authorList>
            <person name="Feng X."/>
        </authorList>
    </citation>
    <scope>NUCLEOTIDE SEQUENCE</scope>
    <source>
        <strain evidence="2">JCM 18052</strain>
    </source>
</reference>
<organism evidence="2 3">
    <name type="scientific">Luteolibacter yonseiensis</name>
    <dbReference type="NCBI Taxonomy" id="1144680"/>
    <lineage>
        <taxon>Bacteria</taxon>
        <taxon>Pseudomonadati</taxon>
        <taxon>Verrucomicrobiota</taxon>
        <taxon>Verrucomicrobiia</taxon>
        <taxon>Verrucomicrobiales</taxon>
        <taxon>Verrucomicrobiaceae</taxon>
        <taxon>Luteolibacter</taxon>
    </lineage>
</organism>
<keyword evidence="3" id="KW-1185">Reference proteome</keyword>
<proteinExistence type="predicted"/>
<feature type="transmembrane region" description="Helical" evidence="1">
    <location>
        <begin position="12"/>
        <end position="31"/>
    </location>
</feature>
<gene>
    <name evidence="2" type="ORF">JIN84_12535</name>
</gene>
<dbReference type="AlphaFoldDB" id="A0A934R3L9"/>
<evidence type="ECO:0000313" key="2">
    <source>
        <dbReference type="EMBL" id="MBK1816446.1"/>
    </source>
</evidence>
<keyword evidence="1" id="KW-1133">Transmembrane helix</keyword>
<evidence type="ECO:0000256" key="1">
    <source>
        <dbReference type="SAM" id="Phobius"/>
    </source>
</evidence>
<keyword evidence="1" id="KW-0812">Transmembrane</keyword>
<sequence>MSPLLEAILEKSLLFDSMGLLGLVLLLAAALKLARVHRSWGSTVLALGAASLLCVRLYFLLAPHFMNDDLLLAIGPLGISLTIALPPLMLTFGLGGIVWGLWGHERLLDARTRR</sequence>
<dbReference type="RefSeq" id="WP_200351380.1">
    <property type="nucleotide sequence ID" value="NZ_BAABHZ010000006.1"/>
</dbReference>